<evidence type="ECO:0000256" key="5">
    <source>
        <dbReference type="ARBA" id="ARBA00022824"/>
    </source>
</evidence>
<keyword evidence="5" id="KW-0256">Endoplasmic reticulum</keyword>
<comment type="caution">
    <text evidence="10">The sequence shown here is derived from an EMBL/GenBank/DDBJ whole genome shotgun (WGS) entry which is preliminary data.</text>
</comment>
<evidence type="ECO:0000256" key="8">
    <source>
        <dbReference type="ARBA" id="ARBA00045608"/>
    </source>
</evidence>
<evidence type="ECO:0000256" key="7">
    <source>
        <dbReference type="ARBA" id="ARBA00023136"/>
    </source>
</evidence>
<comment type="similarity">
    <text evidence="2">Belongs to the SPCS2 family.</text>
</comment>
<name>A0A9W7ZQX2_9FUNG</name>
<feature type="transmembrane region" description="Helical" evidence="9">
    <location>
        <begin position="75"/>
        <end position="95"/>
    </location>
</feature>
<dbReference type="GO" id="GO:0006465">
    <property type="term" value="P:signal peptide processing"/>
    <property type="evidence" value="ECO:0007669"/>
    <property type="project" value="InterPro"/>
</dbReference>
<evidence type="ECO:0000256" key="1">
    <source>
        <dbReference type="ARBA" id="ARBA00004477"/>
    </source>
</evidence>
<organism evidence="10 11">
    <name type="scientific">Tieghemiomyces parasiticus</name>
    <dbReference type="NCBI Taxonomy" id="78921"/>
    <lineage>
        <taxon>Eukaryota</taxon>
        <taxon>Fungi</taxon>
        <taxon>Fungi incertae sedis</taxon>
        <taxon>Zoopagomycota</taxon>
        <taxon>Kickxellomycotina</taxon>
        <taxon>Dimargaritomycetes</taxon>
        <taxon>Dimargaritales</taxon>
        <taxon>Dimargaritaceae</taxon>
        <taxon>Tieghemiomyces</taxon>
    </lineage>
</organism>
<evidence type="ECO:0000256" key="4">
    <source>
        <dbReference type="ARBA" id="ARBA00022692"/>
    </source>
</evidence>
<dbReference type="PANTHER" id="PTHR13085">
    <property type="entry name" value="MICROSOMAL SIGNAL PEPTIDASE 25 KDA SUBUNIT"/>
    <property type="match status" value="1"/>
</dbReference>
<dbReference type="GO" id="GO:0005787">
    <property type="term" value="C:signal peptidase complex"/>
    <property type="evidence" value="ECO:0007669"/>
    <property type="project" value="InterPro"/>
</dbReference>
<dbReference type="InterPro" id="IPR009582">
    <property type="entry name" value="Spc2/SPCS2"/>
</dbReference>
<keyword evidence="6 9" id="KW-1133">Transmembrane helix</keyword>
<reference evidence="10" key="1">
    <citation type="submission" date="2022-07" db="EMBL/GenBank/DDBJ databases">
        <title>Phylogenomic reconstructions and comparative analyses of Kickxellomycotina fungi.</title>
        <authorList>
            <person name="Reynolds N.K."/>
            <person name="Stajich J.E."/>
            <person name="Barry K."/>
            <person name="Grigoriev I.V."/>
            <person name="Crous P."/>
            <person name="Smith M.E."/>
        </authorList>
    </citation>
    <scope>NUCLEOTIDE SEQUENCE</scope>
    <source>
        <strain evidence="10">RSA 861</strain>
    </source>
</reference>
<dbReference type="Pfam" id="PF06703">
    <property type="entry name" value="SPC25"/>
    <property type="match status" value="1"/>
</dbReference>
<dbReference type="EMBL" id="JANBPT010000706">
    <property type="protein sequence ID" value="KAJ1914096.1"/>
    <property type="molecule type" value="Genomic_DNA"/>
</dbReference>
<gene>
    <name evidence="10" type="ORF">IWQ60_008952</name>
</gene>
<dbReference type="Proteomes" id="UP001150569">
    <property type="component" value="Unassembled WGS sequence"/>
</dbReference>
<sequence length="177" mass="19968">MVNTIENNDDSVVATKYNLNEMKIHCDEALQKFFEKQGYKEYHRHTDVKLVLGYSACLLAAFEFAYTWKKPFEETWYPTLFCVIGILATAYGYLVQKDAVYVGSKTVNVTSSTVTPGDEHYHLTFTVQSLNGDTAPRSQTFSPSLGAWFYESGKLERSALEKDVGEFVSAVASKKLE</sequence>
<protein>
    <recommendedName>
        <fullName evidence="3">Signal peptidase complex subunit 2</fullName>
    </recommendedName>
</protein>
<evidence type="ECO:0000256" key="9">
    <source>
        <dbReference type="SAM" id="Phobius"/>
    </source>
</evidence>
<evidence type="ECO:0000256" key="6">
    <source>
        <dbReference type="ARBA" id="ARBA00022989"/>
    </source>
</evidence>
<evidence type="ECO:0000256" key="3">
    <source>
        <dbReference type="ARBA" id="ARBA00017057"/>
    </source>
</evidence>
<comment type="subcellular location">
    <subcellularLocation>
        <location evidence="1">Endoplasmic reticulum membrane</location>
        <topology evidence="1">Multi-pass membrane protein</topology>
    </subcellularLocation>
</comment>
<comment type="function">
    <text evidence="8">Component of the signal peptidase complex (SPC) which catalyzes the cleavage of N-terminal signal sequences from nascent proteins as they are translocated into the lumen of the endoplasmic reticulum. Enhances the enzymatic activity of SPC and facilitates the interactions between different components of the translocation site.</text>
</comment>
<evidence type="ECO:0000313" key="10">
    <source>
        <dbReference type="EMBL" id="KAJ1914096.1"/>
    </source>
</evidence>
<evidence type="ECO:0000313" key="11">
    <source>
        <dbReference type="Proteomes" id="UP001150569"/>
    </source>
</evidence>
<evidence type="ECO:0000256" key="2">
    <source>
        <dbReference type="ARBA" id="ARBA00007324"/>
    </source>
</evidence>
<dbReference type="GO" id="GO:0045047">
    <property type="term" value="P:protein targeting to ER"/>
    <property type="evidence" value="ECO:0007669"/>
    <property type="project" value="TreeGrafter"/>
</dbReference>
<dbReference type="AlphaFoldDB" id="A0A9W7ZQX2"/>
<keyword evidence="11" id="KW-1185">Reference proteome</keyword>
<keyword evidence="4 9" id="KW-0812">Transmembrane</keyword>
<keyword evidence="7 9" id="KW-0472">Membrane</keyword>
<dbReference type="OrthoDB" id="29558at2759"/>
<proteinExistence type="inferred from homology"/>
<dbReference type="PANTHER" id="PTHR13085:SF0">
    <property type="entry name" value="SIGNAL PEPTIDASE COMPLEX SUBUNIT 2"/>
    <property type="match status" value="1"/>
</dbReference>
<feature type="transmembrane region" description="Helical" evidence="9">
    <location>
        <begin position="50"/>
        <end position="69"/>
    </location>
</feature>
<accession>A0A9W7ZQX2</accession>